<dbReference type="AlphaFoldDB" id="A0A8H3CJS6"/>
<dbReference type="InterPro" id="IPR021858">
    <property type="entry name" value="Fun_TF"/>
</dbReference>
<dbReference type="Pfam" id="PF11951">
    <property type="entry name" value="Fungal_trans_2"/>
    <property type="match status" value="1"/>
</dbReference>
<protein>
    <submittedName>
        <fullName evidence="1">Uncharacterized protein</fullName>
    </submittedName>
</protein>
<comment type="caution">
    <text evidence="1">The sequence shown here is derived from an EMBL/GenBank/DDBJ whole genome shotgun (WGS) entry which is preliminary data.</text>
</comment>
<reference evidence="1" key="1">
    <citation type="submission" date="2021-01" db="EMBL/GenBank/DDBJ databases">
        <authorList>
            <person name="Kaushik A."/>
        </authorList>
    </citation>
    <scope>NUCLEOTIDE SEQUENCE</scope>
    <source>
        <strain evidence="1">AG4-R118</strain>
    </source>
</reference>
<name>A0A8H3CJS6_9AGAM</name>
<accession>A0A8H3CJS6</accession>
<dbReference type="Proteomes" id="UP000663888">
    <property type="component" value="Unassembled WGS sequence"/>
</dbReference>
<evidence type="ECO:0000313" key="2">
    <source>
        <dbReference type="Proteomes" id="UP000663888"/>
    </source>
</evidence>
<dbReference type="EMBL" id="CAJMWX010001359">
    <property type="protein sequence ID" value="CAE6483736.1"/>
    <property type="molecule type" value="Genomic_DNA"/>
</dbReference>
<sequence length="402" mass="45110">MDLMINSATQASNAASYESLPSTSSLAKLQSDSVLSSVTHLDPSFLVFSKDEGEGDDDPEGLKEFMWVSPGMDISAPDNYLPSVLQDFARWVPLTMFEPLRVMDLIKQRVTSYFSSSDADRARSMLIGRLIGMILNSPVLDNKGQVVMSLLRADLNRETGVYTSIRPSLGPDAARIQAGYLLNKHLENITIQAPVYPLHIIIRLLHHATPLFRYTCPGPPDLPFYLPGILVDPEFNLRHFVSLDVVLSVTSGRPALCQYEVGNSLELCNQVLRYQVDYGFRWLHGIPDQFVLLLAWINGLYERQGINVEPQVLAQIECELSNVEISTVESTDPALKIGRTIVQECWRHATYVYFYMTLYDAHSKDPRVERALKAFMRLVNGINPGRNPDSFLVAPMIIVGQF</sequence>
<proteinExistence type="predicted"/>
<gene>
    <name evidence="1" type="ORF">RDB_LOCUS129031</name>
</gene>
<organism evidence="1 2">
    <name type="scientific">Rhizoctonia solani</name>
    <dbReference type="NCBI Taxonomy" id="456999"/>
    <lineage>
        <taxon>Eukaryota</taxon>
        <taxon>Fungi</taxon>
        <taxon>Dikarya</taxon>
        <taxon>Basidiomycota</taxon>
        <taxon>Agaricomycotina</taxon>
        <taxon>Agaricomycetes</taxon>
        <taxon>Cantharellales</taxon>
        <taxon>Ceratobasidiaceae</taxon>
        <taxon>Rhizoctonia</taxon>
    </lineage>
</organism>
<evidence type="ECO:0000313" key="1">
    <source>
        <dbReference type="EMBL" id="CAE6483736.1"/>
    </source>
</evidence>